<evidence type="ECO:0000256" key="3">
    <source>
        <dbReference type="ARBA" id="ARBA00022989"/>
    </source>
</evidence>
<keyword evidence="3" id="KW-1133">Transmembrane helix</keyword>
<reference evidence="5 6" key="1">
    <citation type="submission" date="2019-09" db="EMBL/GenBank/DDBJ databases">
        <authorList>
            <person name="Chandra G."/>
            <person name="Truman W A."/>
        </authorList>
    </citation>
    <scope>NUCLEOTIDE SEQUENCE [LARGE SCALE GENOMIC DNA]</scope>
    <source>
        <strain evidence="5">PS862</strain>
    </source>
</reference>
<evidence type="ECO:0008006" key="7">
    <source>
        <dbReference type="Google" id="ProtNLM"/>
    </source>
</evidence>
<proteinExistence type="predicted"/>
<name>A0A5E6XPD9_PSEFL</name>
<evidence type="ECO:0000256" key="2">
    <source>
        <dbReference type="ARBA" id="ARBA00022692"/>
    </source>
</evidence>
<sequence>MTIPMWMLLGFATWTLLLLMATVGVYRWVLILFSNVPIASFRSDRLEGEDWYRRGTRAHANCVENLPVFGAIVWVISALEVNGPAVSYLSVLVLIARVCQSLVHVSHVQTDTFVAVRFTFFCVQLVCFLALIVIAACYGQVLPKPLH</sequence>
<dbReference type="InterPro" id="IPR023352">
    <property type="entry name" value="MAPEG-like_dom_sf"/>
</dbReference>
<dbReference type="GO" id="GO:0016020">
    <property type="term" value="C:membrane"/>
    <property type="evidence" value="ECO:0007669"/>
    <property type="project" value="UniProtKB-SubCell"/>
</dbReference>
<evidence type="ECO:0000313" key="5">
    <source>
        <dbReference type="EMBL" id="VVP25069.1"/>
    </source>
</evidence>
<dbReference type="SUPFAM" id="SSF161084">
    <property type="entry name" value="MAPEG domain-like"/>
    <property type="match status" value="1"/>
</dbReference>
<protein>
    <recommendedName>
        <fullName evidence="7">MAPEG family protein</fullName>
    </recommendedName>
</protein>
<dbReference type="OrthoDB" id="343936at2"/>
<dbReference type="Proteomes" id="UP000385207">
    <property type="component" value="Unassembled WGS sequence"/>
</dbReference>
<organism evidence="5 6">
    <name type="scientific">Pseudomonas fluorescens</name>
    <dbReference type="NCBI Taxonomy" id="294"/>
    <lineage>
        <taxon>Bacteria</taxon>
        <taxon>Pseudomonadati</taxon>
        <taxon>Pseudomonadota</taxon>
        <taxon>Gammaproteobacteria</taxon>
        <taxon>Pseudomonadales</taxon>
        <taxon>Pseudomonadaceae</taxon>
        <taxon>Pseudomonas</taxon>
    </lineage>
</organism>
<dbReference type="RefSeq" id="WP_150748433.1">
    <property type="nucleotide sequence ID" value="NZ_CABVHE010000077.1"/>
</dbReference>
<accession>A0A5E6XPD9</accession>
<comment type="subcellular location">
    <subcellularLocation>
        <location evidence="1">Membrane</location>
    </subcellularLocation>
</comment>
<keyword evidence="4" id="KW-0472">Membrane</keyword>
<dbReference type="EMBL" id="CABVII010000019">
    <property type="protein sequence ID" value="VVP25069.1"/>
    <property type="molecule type" value="Genomic_DNA"/>
</dbReference>
<dbReference type="AlphaFoldDB" id="A0A5E6XPD9"/>
<evidence type="ECO:0000313" key="6">
    <source>
        <dbReference type="Proteomes" id="UP000385207"/>
    </source>
</evidence>
<evidence type="ECO:0000256" key="4">
    <source>
        <dbReference type="ARBA" id="ARBA00023136"/>
    </source>
</evidence>
<dbReference type="Gene3D" id="1.20.120.550">
    <property type="entry name" value="Membrane associated eicosanoid/glutathione metabolism-like domain"/>
    <property type="match status" value="1"/>
</dbReference>
<dbReference type="InterPro" id="IPR001129">
    <property type="entry name" value="Membr-assoc_MAPEG"/>
</dbReference>
<gene>
    <name evidence="5" type="ORF">PS862_04058</name>
</gene>
<keyword evidence="2" id="KW-0812">Transmembrane</keyword>
<evidence type="ECO:0000256" key="1">
    <source>
        <dbReference type="ARBA" id="ARBA00004370"/>
    </source>
</evidence>
<dbReference type="Pfam" id="PF01124">
    <property type="entry name" value="MAPEG"/>
    <property type="match status" value="1"/>
</dbReference>